<evidence type="ECO:0008006" key="4">
    <source>
        <dbReference type="Google" id="ProtNLM"/>
    </source>
</evidence>
<keyword evidence="3" id="KW-1185">Reference proteome</keyword>
<gene>
    <name evidence="2" type="ORF">OH76DRAFT_1347869</name>
</gene>
<dbReference type="OrthoDB" id="3046318at2759"/>
<feature type="transmembrane region" description="Helical" evidence="1">
    <location>
        <begin position="152"/>
        <end position="172"/>
    </location>
</feature>
<feature type="transmembrane region" description="Helical" evidence="1">
    <location>
        <begin position="113"/>
        <end position="131"/>
    </location>
</feature>
<accession>A0A371DEV5</accession>
<keyword evidence="1" id="KW-0472">Membrane</keyword>
<evidence type="ECO:0000313" key="2">
    <source>
        <dbReference type="EMBL" id="RDX51057.1"/>
    </source>
</evidence>
<proteinExistence type="predicted"/>
<keyword evidence="1" id="KW-1133">Transmembrane helix</keyword>
<evidence type="ECO:0000256" key="1">
    <source>
        <dbReference type="SAM" id="Phobius"/>
    </source>
</evidence>
<reference evidence="2 3" key="1">
    <citation type="journal article" date="2018" name="Biotechnol. Biofuels">
        <title>Integrative visual omics of the white-rot fungus Polyporus brumalis exposes the biotechnological potential of its oxidative enzymes for delignifying raw plant biomass.</title>
        <authorList>
            <person name="Miyauchi S."/>
            <person name="Rancon A."/>
            <person name="Drula E."/>
            <person name="Hage H."/>
            <person name="Chaduli D."/>
            <person name="Favel A."/>
            <person name="Grisel S."/>
            <person name="Henrissat B."/>
            <person name="Herpoel-Gimbert I."/>
            <person name="Ruiz-Duenas F.J."/>
            <person name="Chevret D."/>
            <person name="Hainaut M."/>
            <person name="Lin J."/>
            <person name="Wang M."/>
            <person name="Pangilinan J."/>
            <person name="Lipzen A."/>
            <person name="Lesage-Meessen L."/>
            <person name="Navarro D."/>
            <person name="Riley R."/>
            <person name="Grigoriev I.V."/>
            <person name="Zhou S."/>
            <person name="Raouche S."/>
            <person name="Rosso M.N."/>
        </authorList>
    </citation>
    <scope>NUCLEOTIDE SEQUENCE [LARGE SCALE GENOMIC DNA]</scope>
    <source>
        <strain evidence="2 3">BRFM 1820</strain>
    </source>
</reference>
<keyword evidence="1" id="KW-0812">Transmembrane</keyword>
<dbReference type="STRING" id="139420.A0A371DEV5"/>
<dbReference type="EMBL" id="KZ857396">
    <property type="protein sequence ID" value="RDX51057.1"/>
    <property type="molecule type" value="Genomic_DNA"/>
</dbReference>
<organism evidence="2 3">
    <name type="scientific">Lentinus brumalis</name>
    <dbReference type="NCBI Taxonomy" id="2498619"/>
    <lineage>
        <taxon>Eukaryota</taxon>
        <taxon>Fungi</taxon>
        <taxon>Dikarya</taxon>
        <taxon>Basidiomycota</taxon>
        <taxon>Agaricomycotina</taxon>
        <taxon>Agaricomycetes</taxon>
        <taxon>Polyporales</taxon>
        <taxon>Polyporaceae</taxon>
        <taxon>Lentinus</taxon>
    </lineage>
</organism>
<sequence>MTLNGAQLIVTTGYLKQSLFANLYRGVVSEPPPPDLKSLTSVFFALHLAGGHIGLPLLVATFCISKTTKRHLTVINFCIVWILYSIIYCLLIYGGELENPPYGLCLTQAAMNYAAPPMAVVAGLEVVLQIWSTFVEPWKEARLANIPQWLKMVAIIVPPYLTFIAFAIPAAYVGHQNPHWVQVKNGLYCGLMYGHFEMYAVPIFCGIFLLFIIGFELATIIRIIRGRQIIKRDFPLAKAKRPSLSPWCRAALFLIYATLALGACIMDLKQDPSIFGYMIQAALPLAAFLVFGLQKDVALTWFYRNRKPRWDPDDEIRASVDSQRVVRSLSIITASTIGSTTPIATHPSSSIV</sequence>
<dbReference type="Proteomes" id="UP000256964">
    <property type="component" value="Unassembled WGS sequence"/>
</dbReference>
<name>A0A371DEV5_9APHY</name>
<dbReference type="AlphaFoldDB" id="A0A371DEV5"/>
<feature type="transmembrane region" description="Helical" evidence="1">
    <location>
        <begin position="74"/>
        <end position="93"/>
    </location>
</feature>
<evidence type="ECO:0000313" key="3">
    <source>
        <dbReference type="Proteomes" id="UP000256964"/>
    </source>
</evidence>
<feature type="transmembrane region" description="Helical" evidence="1">
    <location>
        <begin position="199"/>
        <end position="225"/>
    </location>
</feature>
<feature type="transmembrane region" description="Helical" evidence="1">
    <location>
        <begin position="274"/>
        <end position="293"/>
    </location>
</feature>
<feature type="transmembrane region" description="Helical" evidence="1">
    <location>
        <begin position="42"/>
        <end position="62"/>
    </location>
</feature>
<protein>
    <recommendedName>
        <fullName evidence="4">Fungal pheromone STE3G-protein-coupled receptor</fullName>
    </recommendedName>
</protein>
<feature type="transmembrane region" description="Helical" evidence="1">
    <location>
        <begin position="246"/>
        <end position="268"/>
    </location>
</feature>